<dbReference type="OrthoDB" id="7203998at2"/>
<dbReference type="RefSeq" id="WP_013270119.1">
    <property type="nucleotide sequence ID" value="NC_014375.1"/>
</dbReference>
<evidence type="ECO:0000313" key="3">
    <source>
        <dbReference type="Proteomes" id="UP000002696"/>
    </source>
</evidence>
<accession>D9QM92</accession>
<dbReference type="KEGG" id="bsb:Bresu_2711"/>
<protein>
    <submittedName>
        <fullName evidence="2">Uncharacterized protein</fullName>
    </submittedName>
</protein>
<evidence type="ECO:0000256" key="1">
    <source>
        <dbReference type="SAM" id="MobiDB-lite"/>
    </source>
</evidence>
<sequence length="199" mass="22072">MSQPYRKRSPETWTAARDAYLAGCTAEEVCARFDVGESAFHKRARAEGWRRVDQEDPAPEDIPADEDLPDIDDEALAAFAFRRMSVEARRGRLNRALAWGRLRDMALRQIADRARLEARIAHAASRQSIDKLSEINATARAIVHSARVVGAIGDLDAGASSPRKVQKVQEVHPVSPQGSNLSRAERRRQAARARKTGPP</sequence>
<feature type="compositionally biased region" description="Basic residues" evidence="1">
    <location>
        <begin position="189"/>
        <end position="199"/>
    </location>
</feature>
<dbReference type="Proteomes" id="UP000002696">
    <property type="component" value="Chromosome"/>
</dbReference>
<keyword evidence="3" id="KW-1185">Reference proteome</keyword>
<dbReference type="AlphaFoldDB" id="D9QM92"/>
<dbReference type="EMBL" id="CP002102">
    <property type="protein sequence ID" value="ADL02018.1"/>
    <property type="molecule type" value="Genomic_DNA"/>
</dbReference>
<dbReference type="BioCyc" id="BSUB633149:G1GM8-2716-MONOMER"/>
<gene>
    <name evidence="2" type="ordered locus">Bresu_2711</name>
</gene>
<name>D9QM92_BRESC</name>
<feature type="region of interest" description="Disordered" evidence="1">
    <location>
        <begin position="158"/>
        <end position="199"/>
    </location>
</feature>
<dbReference type="HOGENOM" id="CLU_1425540_0_0_5"/>
<dbReference type="InParanoid" id="D9QM92"/>
<reference evidence="3" key="1">
    <citation type="journal article" date="2011" name="J. Bacteriol.">
        <title>Genome sequences of eight morphologically diverse alphaproteobacteria.</title>
        <authorList>
            <consortium name="US DOE Joint Genome Institute"/>
            <person name="Brown P.J."/>
            <person name="Kysela D.T."/>
            <person name="Buechlein A."/>
            <person name="Hemmerich C."/>
            <person name="Brun Y.V."/>
        </authorList>
    </citation>
    <scope>NUCLEOTIDE SEQUENCE [LARGE SCALE GENOMIC DNA]</scope>
    <source>
        <strain evidence="3">ATCC 15264 / DSM 4735 / LMG 14903 / NBRC 16000 / CB 81</strain>
    </source>
</reference>
<organism evidence="2 3">
    <name type="scientific">Brevundimonas subvibrioides (strain ATCC 15264 / DSM 4735 / LMG 14903 / NBRC 16000 / CB 81)</name>
    <name type="common">Caulobacter subvibrioides</name>
    <dbReference type="NCBI Taxonomy" id="633149"/>
    <lineage>
        <taxon>Bacteria</taxon>
        <taxon>Pseudomonadati</taxon>
        <taxon>Pseudomonadota</taxon>
        <taxon>Alphaproteobacteria</taxon>
        <taxon>Caulobacterales</taxon>
        <taxon>Caulobacteraceae</taxon>
        <taxon>Brevundimonas</taxon>
    </lineage>
</organism>
<evidence type="ECO:0000313" key="2">
    <source>
        <dbReference type="EMBL" id="ADL02018.1"/>
    </source>
</evidence>
<proteinExistence type="predicted"/>